<organism evidence="5 6">
    <name type="scientific">Candidatus Magasanikbacteria bacterium GW2011_GWC2_45_8</name>
    <dbReference type="NCBI Taxonomy" id="1619050"/>
    <lineage>
        <taxon>Bacteria</taxon>
        <taxon>Candidatus Magasanikiibacteriota</taxon>
    </lineage>
</organism>
<evidence type="ECO:0000256" key="2">
    <source>
        <dbReference type="ARBA" id="ARBA00022857"/>
    </source>
</evidence>
<comment type="similarity">
    <text evidence="1">Belongs to the short-chain dehydrogenases/reductases (SDR) family.</text>
</comment>
<dbReference type="PRINTS" id="PR00080">
    <property type="entry name" value="SDRFAMILY"/>
</dbReference>
<reference evidence="5 6" key="1">
    <citation type="journal article" date="2015" name="Nature">
        <title>rRNA introns, odd ribosomes, and small enigmatic genomes across a large radiation of phyla.</title>
        <authorList>
            <person name="Brown C.T."/>
            <person name="Hug L.A."/>
            <person name="Thomas B.C."/>
            <person name="Sharon I."/>
            <person name="Castelle C.J."/>
            <person name="Singh A."/>
            <person name="Wilkins M.J."/>
            <person name="Williams K.H."/>
            <person name="Banfield J.F."/>
        </authorList>
    </citation>
    <scope>NUCLEOTIDE SEQUENCE [LARGE SCALE GENOMIC DNA]</scope>
</reference>
<dbReference type="PATRIC" id="fig|1619050.3.peg.259"/>
<dbReference type="NCBIfam" id="NF005559">
    <property type="entry name" value="PRK07231.1"/>
    <property type="match status" value="1"/>
</dbReference>
<evidence type="ECO:0000259" key="4">
    <source>
        <dbReference type="SMART" id="SM00822"/>
    </source>
</evidence>
<dbReference type="AlphaFoldDB" id="A0A0G1Q811"/>
<evidence type="ECO:0000256" key="3">
    <source>
        <dbReference type="ARBA" id="ARBA00023002"/>
    </source>
</evidence>
<dbReference type="Pfam" id="PF13561">
    <property type="entry name" value="adh_short_C2"/>
    <property type="match status" value="1"/>
</dbReference>
<gene>
    <name evidence="5" type="ORF">UX20_C0011G0014</name>
</gene>
<dbReference type="GO" id="GO:0032787">
    <property type="term" value="P:monocarboxylic acid metabolic process"/>
    <property type="evidence" value="ECO:0007669"/>
    <property type="project" value="UniProtKB-ARBA"/>
</dbReference>
<dbReference type="FunFam" id="3.40.50.720:FF:000115">
    <property type="entry name" value="3-oxoacyl-[acyl-carrier-protein] reductase FabG"/>
    <property type="match status" value="1"/>
</dbReference>
<evidence type="ECO:0000313" key="5">
    <source>
        <dbReference type="EMBL" id="KKU13883.1"/>
    </source>
</evidence>
<proteinExistence type="inferred from homology"/>
<keyword evidence="2" id="KW-0521">NADP</keyword>
<dbReference type="PANTHER" id="PTHR42879">
    <property type="entry name" value="3-OXOACYL-(ACYL-CARRIER-PROTEIN) REDUCTASE"/>
    <property type="match status" value="1"/>
</dbReference>
<dbReference type="PANTHER" id="PTHR42879:SF2">
    <property type="entry name" value="3-OXOACYL-[ACYL-CARRIER-PROTEIN] REDUCTASE FABG"/>
    <property type="match status" value="1"/>
</dbReference>
<dbReference type="InterPro" id="IPR050259">
    <property type="entry name" value="SDR"/>
</dbReference>
<dbReference type="GO" id="GO:0016491">
    <property type="term" value="F:oxidoreductase activity"/>
    <property type="evidence" value="ECO:0007669"/>
    <property type="project" value="UniProtKB-KW"/>
</dbReference>
<evidence type="ECO:0000313" key="6">
    <source>
        <dbReference type="Proteomes" id="UP000034911"/>
    </source>
</evidence>
<dbReference type="InterPro" id="IPR002347">
    <property type="entry name" value="SDR_fam"/>
</dbReference>
<name>A0A0G1Q811_9BACT</name>
<dbReference type="NCBIfam" id="NF009466">
    <property type="entry name" value="PRK12826.1-2"/>
    <property type="match status" value="1"/>
</dbReference>
<dbReference type="InterPro" id="IPR020904">
    <property type="entry name" value="Sc_DH/Rdtase_CS"/>
</dbReference>
<dbReference type="STRING" id="1619050.UX20_C0011G0014"/>
<evidence type="ECO:0000256" key="1">
    <source>
        <dbReference type="ARBA" id="ARBA00006484"/>
    </source>
</evidence>
<dbReference type="Gene3D" id="3.40.50.720">
    <property type="entry name" value="NAD(P)-binding Rossmann-like Domain"/>
    <property type="match status" value="1"/>
</dbReference>
<dbReference type="PRINTS" id="PR00081">
    <property type="entry name" value="GDHRDH"/>
</dbReference>
<dbReference type="SMART" id="SM00822">
    <property type="entry name" value="PKS_KR"/>
    <property type="match status" value="1"/>
</dbReference>
<dbReference type="Proteomes" id="UP000034911">
    <property type="component" value="Unassembled WGS sequence"/>
</dbReference>
<keyword evidence="3" id="KW-0560">Oxidoreductase</keyword>
<accession>A0A0G1Q811</accession>
<dbReference type="PROSITE" id="PS00061">
    <property type="entry name" value="ADH_SHORT"/>
    <property type="match status" value="1"/>
</dbReference>
<dbReference type="SUPFAM" id="SSF51735">
    <property type="entry name" value="NAD(P)-binding Rossmann-fold domains"/>
    <property type="match status" value="1"/>
</dbReference>
<dbReference type="InterPro" id="IPR036291">
    <property type="entry name" value="NAD(P)-bd_dom_sf"/>
</dbReference>
<sequence>MDSNLLQDKIILVTGASRGIGRAIARASAFAGACVILNYRGREAGIKSVVNELKKLNKHTIAVRADVSNSKDVKKMFSIIKKRFGRLDVLVNNAGIRRDSLLMNTAEKDWDDVLDVNLKGTFLCMKETVKLMLLSGGRIINITSIVGTNGNPGQAAYSASKAGIIGLTKSASKELGPIGITVNAIAPGLIDTDMVANLTSEQRAKLIKNTPLARSGTADEVASAAVFLASEMAAYVNGQVIGVDGGMIM</sequence>
<feature type="domain" description="Ketoreductase" evidence="4">
    <location>
        <begin position="9"/>
        <end position="188"/>
    </location>
</feature>
<protein>
    <submittedName>
        <fullName evidence="5">3-oxoacyl-(Acyl-carrier-protein) reductase</fullName>
    </submittedName>
</protein>
<dbReference type="InterPro" id="IPR057326">
    <property type="entry name" value="KR_dom"/>
</dbReference>
<dbReference type="EMBL" id="LCLH01000011">
    <property type="protein sequence ID" value="KKU13883.1"/>
    <property type="molecule type" value="Genomic_DNA"/>
</dbReference>
<comment type="caution">
    <text evidence="5">The sequence shown here is derived from an EMBL/GenBank/DDBJ whole genome shotgun (WGS) entry which is preliminary data.</text>
</comment>